<proteinExistence type="predicted"/>
<accession>A0ABW3HKG5</accession>
<evidence type="ECO:0000313" key="1">
    <source>
        <dbReference type="EMBL" id="MFD0957968.1"/>
    </source>
</evidence>
<keyword evidence="2" id="KW-1185">Reference proteome</keyword>
<sequence length="76" mass="9004">MKNYDDEFLYALELEDTLPGTTEAQKEANVHRRRLYLHLMNKKPNDVKSIYTDLSQEMHMNRALNPSYRLSVSDLM</sequence>
<reference evidence="2" key="1">
    <citation type="journal article" date="2019" name="Int. J. Syst. Evol. Microbiol.">
        <title>The Global Catalogue of Microorganisms (GCM) 10K type strain sequencing project: providing services to taxonomists for standard genome sequencing and annotation.</title>
        <authorList>
            <consortium name="The Broad Institute Genomics Platform"/>
            <consortium name="The Broad Institute Genome Sequencing Center for Infectious Disease"/>
            <person name="Wu L."/>
            <person name="Ma J."/>
        </authorList>
    </citation>
    <scope>NUCLEOTIDE SEQUENCE [LARGE SCALE GENOMIC DNA]</scope>
    <source>
        <strain evidence="2">CCUG 59129</strain>
    </source>
</reference>
<protein>
    <submittedName>
        <fullName evidence="1">Uncharacterized protein</fullName>
    </submittedName>
</protein>
<dbReference type="Proteomes" id="UP001596989">
    <property type="component" value="Unassembled WGS sequence"/>
</dbReference>
<organism evidence="1 2">
    <name type="scientific">Paenibacillus chungangensis</name>
    <dbReference type="NCBI Taxonomy" id="696535"/>
    <lineage>
        <taxon>Bacteria</taxon>
        <taxon>Bacillati</taxon>
        <taxon>Bacillota</taxon>
        <taxon>Bacilli</taxon>
        <taxon>Bacillales</taxon>
        <taxon>Paenibacillaceae</taxon>
        <taxon>Paenibacillus</taxon>
    </lineage>
</organism>
<name>A0ABW3HKG5_9BACL</name>
<dbReference type="EMBL" id="JBHTJZ010000004">
    <property type="protein sequence ID" value="MFD0957968.1"/>
    <property type="molecule type" value="Genomic_DNA"/>
</dbReference>
<comment type="caution">
    <text evidence="1">The sequence shown here is derived from an EMBL/GenBank/DDBJ whole genome shotgun (WGS) entry which is preliminary data.</text>
</comment>
<evidence type="ECO:0000313" key="2">
    <source>
        <dbReference type="Proteomes" id="UP001596989"/>
    </source>
</evidence>
<dbReference type="RefSeq" id="WP_377561594.1">
    <property type="nucleotide sequence ID" value="NZ_JBHTJZ010000004.1"/>
</dbReference>
<gene>
    <name evidence="1" type="ORF">ACFQ2I_01045</name>
</gene>